<dbReference type="ExpressionAtlas" id="A0A3L6FY66">
    <property type="expression patterns" value="baseline and differential"/>
</dbReference>
<gene>
    <name evidence="26" type="primary">At3g47570_15</name>
    <name evidence="26" type="ORF">Zm00014a_008078</name>
</gene>
<keyword evidence="10" id="KW-0812">Transmembrane</keyword>
<keyword evidence="15" id="KW-0067">ATP-binding</keyword>
<evidence type="ECO:0000256" key="8">
    <source>
        <dbReference type="ARBA" id="ARBA00022614"/>
    </source>
</evidence>
<dbReference type="InterPro" id="IPR003591">
    <property type="entry name" value="Leu-rich_rpt_typical-subtyp"/>
</dbReference>
<dbReference type="InterPro" id="IPR051420">
    <property type="entry name" value="Ser_Thr_Kinases_DiverseReg"/>
</dbReference>
<dbReference type="AlphaFoldDB" id="A0A3L6FY66"/>
<keyword evidence="17" id="KW-0472">Membrane</keyword>
<evidence type="ECO:0000256" key="9">
    <source>
        <dbReference type="ARBA" id="ARBA00022679"/>
    </source>
</evidence>
<evidence type="ECO:0000256" key="20">
    <source>
        <dbReference type="ARBA" id="ARBA00047899"/>
    </source>
</evidence>
<keyword evidence="13" id="KW-0547">Nucleotide-binding</keyword>
<dbReference type="Gene3D" id="3.30.200.20">
    <property type="entry name" value="Phosphorylase Kinase, domain 1"/>
    <property type="match status" value="1"/>
</dbReference>
<dbReference type="Pfam" id="PF00560">
    <property type="entry name" value="LRR_1"/>
    <property type="match status" value="5"/>
</dbReference>
<accession>A0A3L6FY66</accession>
<dbReference type="CDD" id="cd14066">
    <property type="entry name" value="STKc_IRAK"/>
    <property type="match status" value="1"/>
</dbReference>
<comment type="function">
    <text evidence="22">Receptor kinase that detects X.oryzae pv. oryzae protein Ax21 to promote innate immunity. Following X.oryzae pv. oryzae protein Ax21 detection, undergoes cleavage, releasing the processed protein kinase Xa21 chain.</text>
</comment>
<name>A0A3L6FY66_MAIZE</name>
<evidence type="ECO:0000256" key="16">
    <source>
        <dbReference type="ARBA" id="ARBA00022989"/>
    </source>
</evidence>
<evidence type="ECO:0000256" key="24">
    <source>
        <dbReference type="ARBA" id="ARBA00072040"/>
    </source>
</evidence>
<dbReference type="GO" id="GO:0005524">
    <property type="term" value="F:ATP binding"/>
    <property type="evidence" value="ECO:0007669"/>
    <property type="project" value="UniProtKB-KW"/>
</dbReference>
<evidence type="ECO:0000256" key="5">
    <source>
        <dbReference type="ARBA" id="ARBA00022475"/>
    </source>
</evidence>
<dbReference type="Gene3D" id="3.80.10.10">
    <property type="entry name" value="Ribonuclease Inhibitor"/>
    <property type="match status" value="2"/>
</dbReference>
<keyword evidence="6" id="KW-0723">Serine/threonine-protein kinase</keyword>
<dbReference type="FunFam" id="3.80.10.10:FF:000275">
    <property type="entry name" value="Leucine-rich repeat receptor-like protein kinase"/>
    <property type="match status" value="1"/>
</dbReference>
<dbReference type="InterPro" id="IPR032675">
    <property type="entry name" value="LRR_dom_sf"/>
</dbReference>
<dbReference type="SUPFAM" id="SSF56112">
    <property type="entry name" value="Protein kinase-like (PK-like)"/>
    <property type="match status" value="1"/>
</dbReference>
<dbReference type="FunFam" id="3.80.10.10:FF:000383">
    <property type="entry name" value="Leucine-rich repeat receptor protein kinase EMS1"/>
    <property type="match status" value="2"/>
</dbReference>
<dbReference type="Pfam" id="PF13855">
    <property type="entry name" value="LRR_8"/>
    <property type="match status" value="1"/>
</dbReference>
<dbReference type="Pfam" id="PF00069">
    <property type="entry name" value="Pkinase"/>
    <property type="match status" value="1"/>
</dbReference>
<evidence type="ECO:0000256" key="1">
    <source>
        <dbReference type="ARBA" id="ARBA00004162"/>
    </source>
</evidence>
<proteinExistence type="inferred from homology"/>
<comment type="catalytic activity">
    <reaction evidence="20">
        <text>L-threonyl-[protein] + ATP = O-phospho-L-threonyl-[protein] + ADP + H(+)</text>
        <dbReference type="Rhea" id="RHEA:46608"/>
        <dbReference type="Rhea" id="RHEA-COMP:11060"/>
        <dbReference type="Rhea" id="RHEA-COMP:11605"/>
        <dbReference type="ChEBI" id="CHEBI:15378"/>
        <dbReference type="ChEBI" id="CHEBI:30013"/>
        <dbReference type="ChEBI" id="CHEBI:30616"/>
        <dbReference type="ChEBI" id="CHEBI:61977"/>
        <dbReference type="ChEBI" id="CHEBI:456216"/>
        <dbReference type="EC" id="2.7.11.1"/>
    </reaction>
</comment>
<keyword evidence="11" id="KW-0732">Signal</keyword>
<evidence type="ECO:0000259" key="25">
    <source>
        <dbReference type="PROSITE" id="PS50011"/>
    </source>
</evidence>
<organism evidence="26">
    <name type="scientific">Zea mays</name>
    <name type="common">Maize</name>
    <dbReference type="NCBI Taxonomy" id="4577"/>
    <lineage>
        <taxon>Eukaryota</taxon>
        <taxon>Viridiplantae</taxon>
        <taxon>Streptophyta</taxon>
        <taxon>Embryophyta</taxon>
        <taxon>Tracheophyta</taxon>
        <taxon>Spermatophyta</taxon>
        <taxon>Magnoliopsida</taxon>
        <taxon>Liliopsida</taxon>
        <taxon>Poales</taxon>
        <taxon>Poaceae</taxon>
        <taxon>PACMAD clade</taxon>
        <taxon>Panicoideae</taxon>
        <taxon>Andropogonodae</taxon>
        <taxon>Andropogoneae</taxon>
        <taxon>Tripsacinae</taxon>
        <taxon>Zea</taxon>
    </lineage>
</organism>
<keyword evidence="7" id="KW-0597">Phosphoprotein</keyword>
<dbReference type="GO" id="GO:0004674">
    <property type="term" value="F:protein serine/threonine kinase activity"/>
    <property type="evidence" value="ECO:0007669"/>
    <property type="project" value="UniProtKB-KW"/>
</dbReference>
<dbReference type="Gene3D" id="1.10.510.10">
    <property type="entry name" value="Transferase(Phosphotransferase) domain 1"/>
    <property type="match status" value="1"/>
</dbReference>
<comment type="similarity">
    <text evidence="3">Belongs to the protein kinase superfamily. Ser/Thr protein kinase family.</text>
</comment>
<evidence type="ECO:0000256" key="7">
    <source>
        <dbReference type="ARBA" id="ARBA00022553"/>
    </source>
</evidence>
<dbReference type="InterPro" id="IPR000719">
    <property type="entry name" value="Prot_kinase_dom"/>
</dbReference>
<keyword evidence="8" id="KW-0433">Leucine-rich repeat</keyword>
<sequence length="821" mass="89488">MAKQSRRFSPMMGVAVGVGTTAYGGTMKSAMVAVVVLALLLFYGTGNANCATLRPTSRNSTDDMLSLLDFRKEISSDPGGFLTSWNTNSSAADYCSWNGVTCSRTHPGRVIELNLSSQSLQGRISPSLGNLTFLRTLDLSNNSFFGQLPLLSRLVRLQDLVLYNNRLQNFPIDALTNCSSLHTIALSSNMFTGPIPASIGSLSNLTYLYLYANSFTGGIPSSLLNISKLKELDLSSNMLAGPIHPNIGSLFNLTLLYLDSNYFTGAIPSSLGNISKLVELVLQDNQLIDRIPQVLGNLSNMNRLLLAHNMLSGSIPATILNQRNLTILDLGANSLRMMLPSNIGIPFLNSLQGSIPNSVGKLSNRTLQYLRFGKNNLLGAVPESIGNRIGLNNNNFSGPIPSSIGDFTQLTNLHLQNNWFEGPIPTGLGKLQHLLELNLSYNNLHGPISEELFSSTSSLTKCALSYNSLDGPIPPQKRTAQQSSISPLGDQFPIVSYNDLVQATNTFSNSNLIGRGGCGSVYRGILMENNLKVAIKVLDSDMPGVEKSFLAECEALRNIRHRNLVPIITTCSRLDIKGNVFKALVYEFMPNGNLDSWLHQHGSGNVRKPLDLNQRTSLATNIANVLDYLHNECGKTIIHCDVKPSNILLDDDMNARLGDFGIAKLCIGSMSTSTGDSEPINSTGMKGTIGYMPPEYARGGHASTCGDVYSFGIVLLEMLTGRRPTDHVFVDELNIVKFVERSFPDKILDVIDGSLRDDFKSAQINMVTQSETYRCLFSLLQVALSCTREIPCERTTMEEVASRIGSIKTTYARGIENASRH</sequence>
<evidence type="ECO:0000256" key="11">
    <source>
        <dbReference type="ARBA" id="ARBA00022729"/>
    </source>
</evidence>
<dbReference type="EMBL" id="NCVQ01000003">
    <property type="protein sequence ID" value="PWZ39084.1"/>
    <property type="molecule type" value="Genomic_DNA"/>
</dbReference>
<comment type="caution">
    <text evidence="26">The sequence shown here is derived from an EMBL/GenBank/DDBJ whole genome shotgun (WGS) entry which is preliminary data.</text>
</comment>
<dbReference type="Proteomes" id="UP000251960">
    <property type="component" value="Chromosome 2"/>
</dbReference>
<keyword evidence="9" id="KW-0808">Transferase</keyword>
<evidence type="ECO:0000256" key="22">
    <source>
        <dbReference type="ARBA" id="ARBA00054320"/>
    </source>
</evidence>
<evidence type="ECO:0000256" key="18">
    <source>
        <dbReference type="ARBA" id="ARBA00023170"/>
    </source>
</evidence>
<evidence type="ECO:0000256" key="2">
    <source>
        <dbReference type="ARBA" id="ARBA00004389"/>
    </source>
</evidence>
<dbReference type="InterPro" id="IPR001611">
    <property type="entry name" value="Leu-rich_rpt"/>
</dbReference>
<feature type="domain" description="Protein kinase" evidence="25">
    <location>
        <begin position="507"/>
        <end position="821"/>
    </location>
</feature>
<evidence type="ECO:0000256" key="21">
    <source>
        <dbReference type="ARBA" id="ARBA00048679"/>
    </source>
</evidence>
<comment type="subcellular location">
    <subcellularLocation>
        <location evidence="1">Cell membrane</location>
        <topology evidence="1">Single-pass membrane protein</topology>
    </subcellularLocation>
    <subcellularLocation>
        <location evidence="2">Endoplasmic reticulum membrane</location>
        <topology evidence="2">Single-pass membrane protein</topology>
    </subcellularLocation>
</comment>
<keyword evidence="12" id="KW-0677">Repeat</keyword>
<evidence type="ECO:0000256" key="14">
    <source>
        <dbReference type="ARBA" id="ARBA00022777"/>
    </source>
</evidence>
<dbReference type="FunFam" id="3.30.200.20:FF:000432">
    <property type="entry name" value="LRR receptor-like serine/threonine-protein kinase EFR"/>
    <property type="match status" value="1"/>
</dbReference>
<dbReference type="SMART" id="SM00369">
    <property type="entry name" value="LRR_TYP"/>
    <property type="match status" value="4"/>
</dbReference>
<dbReference type="Pfam" id="PF08263">
    <property type="entry name" value="LRRNT_2"/>
    <property type="match status" value="1"/>
</dbReference>
<keyword evidence="14 26" id="KW-0418">Kinase</keyword>
<evidence type="ECO:0000256" key="19">
    <source>
        <dbReference type="ARBA" id="ARBA00023180"/>
    </source>
</evidence>
<evidence type="ECO:0000256" key="17">
    <source>
        <dbReference type="ARBA" id="ARBA00023136"/>
    </source>
</evidence>
<evidence type="ECO:0000256" key="23">
    <source>
        <dbReference type="ARBA" id="ARBA00056628"/>
    </source>
</evidence>
<evidence type="ECO:0000256" key="15">
    <source>
        <dbReference type="ARBA" id="ARBA00022840"/>
    </source>
</evidence>
<evidence type="ECO:0000256" key="4">
    <source>
        <dbReference type="ARBA" id="ARBA00012513"/>
    </source>
</evidence>
<dbReference type="SMART" id="SM00220">
    <property type="entry name" value="S_TKc"/>
    <property type="match status" value="1"/>
</dbReference>
<comment type="catalytic activity">
    <reaction evidence="21">
        <text>L-seryl-[protein] + ATP = O-phospho-L-seryl-[protein] + ADP + H(+)</text>
        <dbReference type="Rhea" id="RHEA:17989"/>
        <dbReference type="Rhea" id="RHEA-COMP:9863"/>
        <dbReference type="Rhea" id="RHEA-COMP:11604"/>
        <dbReference type="ChEBI" id="CHEBI:15378"/>
        <dbReference type="ChEBI" id="CHEBI:29999"/>
        <dbReference type="ChEBI" id="CHEBI:30616"/>
        <dbReference type="ChEBI" id="CHEBI:83421"/>
        <dbReference type="ChEBI" id="CHEBI:456216"/>
        <dbReference type="EC" id="2.7.11.1"/>
    </reaction>
</comment>
<keyword evidence="16" id="KW-1133">Transmembrane helix</keyword>
<evidence type="ECO:0000256" key="6">
    <source>
        <dbReference type="ARBA" id="ARBA00022527"/>
    </source>
</evidence>
<dbReference type="PROSITE" id="PS50011">
    <property type="entry name" value="PROTEIN_KINASE_DOM"/>
    <property type="match status" value="1"/>
</dbReference>
<comment type="function">
    <text evidence="23">The processed protein kinase Xa21 chain released by protein cleavage after X.oryzae pv. oryzae protein Ax21 detection translocates into the nucleus where it can bind and regulate WRKY62, a transcription factor. Confers resistance to the bacterial pathogen X.oryzae pv. oryzae (Xoo).</text>
</comment>
<dbReference type="PANTHER" id="PTHR48005:SF88">
    <property type="entry name" value="PROTEIN KINASE DOMAIN-CONTAINING PROTEIN"/>
    <property type="match status" value="1"/>
</dbReference>
<evidence type="ECO:0000256" key="3">
    <source>
        <dbReference type="ARBA" id="ARBA00008684"/>
    </source>
</evidence>
<evidence type="ECO:0000256" key="12">
    <source>
        <dbReference type="ARBA" id="ARBA00022737"/>
    </source>
</evidence>
<dbReference type="EC" id="2.7.11.1" evidence="4"/>
<dbReference type="GO" id="GO:0005886">
    <property type="term" value="C:plasma membrane"/>
    <property type="evidence" value="ECO:0007669"/>
    <property type="project" value="UniProtKB-SubCell"/>
</dbReference>
<keyword evidence="18 26" id="KW-0675">Receptor</keyword>
<dbReference type="InterPro" id="IPR011009">
    <property type="entry name" value="Kinase-like_dom_sf"/>
</dbReference>
<evidence type="ECO:0000313" key="26">
    <source>
        <dbReference type="EMBL" id="PWZ39084.1"/>
    </source>
</evidence>
<dbReference type="PROSITE" id="PS00108">
    <property type="entry name" value="PROTEIN_KINASE_ST"/>
    <property type="match status" value="1"/>
</dbReference>
<keyword evidence="19" id="KW-0325">Glycoprotein</keyword>
<dbReference type="InterPro" id="IPR008271">
    <property type="entry name" value="Ser/Thr_kinase_AS"/>
</dbReference>
<reference evidence="26" key="1">
    <citation type="journal article" date="2018" name="Nat. Genet.">
        <title>Extensive intraspecific gene order and gene structural variations between Mo17 and other maize genomes.</title>
        <authorList>
            <person name="Sun S."/>
            <person name="Zhou Y."/>
            <person name="Chen J."/>
            <person name="Shi J."/>
            <person name="Zhao H."/>
            <person name="Zhao H."/>
            <person name="Song W."/>
            <person name="Zhang M."/>
            <person name="Cui Y."/>
            <person name="Dong X."/>
            <person name="Liu H."/>
            <person name="Ma X."/>
            <person name="Jiao Y."/>
            <person name="Wang B."/>
            <person name="Wei X."/>
            <person name="Stein J.C."/>
            <person name="Glaubitz J.C."/>
            <person name="Lu F."/>
            <person name="Yu G."/>
            <person name="Liang C."/>
            <person name="Fengler K."/>
            <person name="Li B."/>
            <person name="Rafalski A."/>
            <person name="Schnable P.S."/>
            <person name="Ware D.H."/>
            <person name="Buckler E.S."/>
            <person name="Lai J."/>
        </authorList>
    </citation>
    <scope>NUCLEOTIDE SEQUENCE [LARGE SCALE GENOMIC DNA]</scope>
    <source>
        <tissue evidence="26">Seedling</tissue>
    </source>
</reference>
<dbReference type="PANTHER" id="PTHR48005">
    <property type="entry name" value="LEUCINE RICH REPEAT KINASE 2"/>
    <property type="match status" value="1"/>
</dbReference>
<keyword evidence="5" id="KW-1003">Cell membrane</keyword>
<dbReference type="FunFam" id="1.10.510.10:FF:000358">
    <property type="entry name" value="Putative leucine-rich repeat receptor-like serine/threonine-protein kinase"/>
    <property type="match status" value="1"/>
</dbReference>
<dbReference type="SUPFAM" id="SSF52058">
    <property type="entry name" value="L domain-like"/>
    <property type="match status" value="2"/>
</dbReference>
<evidence type="ECO:0000256" key="13">
    <source>
        <dbReference type="ARBA" id="ARBA00022741"/>
    </source>
</evidence>
<protein>
    <recommendedName>
        <fullName evidence="24">Receptor kinase-like protein Xa21</fullName>
        <ecNumber evidence="4">2.7.11.1</ecNumber>
    </recommendedName>
</protein>
<dbReference type="GO" id="GO:0005789">
    <property type="term" value="C:endoplasmic reticulum membrane"/>
    <property type="evidence" value="ECO:0007669"/>
    <property type="project" value="UniProtKB-SubCell"/>
</dbReference>
<dbReference type="InterPro" id="IPR013210">
    <property type="entry name" value="LRR_N_plant-typ"/>
</dbReference>
<evidence type="ECO:0000256" key="10">
    <source>
        <dbReference type="ARBA" id="ARBA00022692"/>
    </source>
</evidence>